<dbReference type="RefSeq" id="WP_323378878.1">
    <property type="nucleotide sequence ID" value="NZ_WEGJ01000053.1"/>
</dbReference>
<gene>
    <name evidence="10" type="ORF">SRB5_65680</name>
</gene>
<organism evidence="10 11">
    <name type="scientific">Streptomyces smaragdinus</name>
    <dbReference type="NCBI Taxonomy" id="2585196"/>
    <lineage>
        <taxon>Bacteria</taxon>
        <taxon>Bacillati</taxon>
        <taxon>Actinomycetota</taxon>
        <taxon>Actinomycetes</taxon>
        <taxon>Kitasatosporales</taxon>
        <taxon>Streptomycetaceae</taxon>
        <taxon>Streptomyces</taxon>
    </lineage>
</organism>
<sequence length="329" mass="36105">MEETLTAPAAPAPSKEPARSGRTESEKALRKKRRVAITRPWTLLAPSLVVLAGLLLWPLIQVGKLSLQSYEVKFGGGVGTWTGFDNYRALLSQDEFWKYVVANTVFFAVACVVLTIVLGTLVALLLNRLGTVWRLICGSAIMAAWAMPAVTGTQVWVWIFAPEDGIAPKLAGSLGLIDPATTNWFTERLPFYAIATLNVVHHGFPFVAITVLAGLVTIPKELYEAGMIDGANAWQRFWKITVPAIRPVFMVVGILSTIWDFKVFTQIFMMPGADSQEEMLNIGTYSYLKAFAADDYGTGAASAVILTLILLIITLVYIRTLFKQGEEDL</sequence>
<comment type="subcellular location">
    <subcellularLocation>
        <location evidence="1 7">Cell membrane</location>
        <topology evidence="1 7">Multi-pass membrane protein</topology>
    </subcellularLocation>
</comment>
<evidence type="ECO:0000256" key="6">
    <source>
        <dbReference type="ARBA" id="ARBA00023136"/>
    </source>
</evidence>
<feature type="transmembrane region" description="Helical" evidence="7">
    <location>
        <begin position="296"/>
        <end position="318"/>
    </location>
</feature>
<evidence type="ECO:0000256" key="3">
    <source>
        <dbReference type="ARBA" id="ARBA00022475"/>
    </source>
</evidence>
<feature type="domain" description="ABC transmembrane type-1" evidence="9">
    <location>
        <begin position="101"/>
        <end position="317"/>
    </location>
</feature>
<dbReference type="InterPro" id="IPR035906">
    <property type="entry name" value="MetI-like_sf"/>
</dbReference>
<feature type="transmembrane region" description="Helical" evidence="7">
    <location>
        <begin position="237"/>
        <end position="259"/>
    </location>
</feature>
<keyword evidence="4 7" id="KW-0812">Transmembrane</keyword>
<dbReference type="GO" id="GO:0055085">
    <property type="term" value="P:transmembrane transport"/>
    <property type="evidence" value="ECO:0007669"/>
    <property type="project" value="InterPro"/>
</dbReference>
<evidence type="ECO:0000256" key="1">
    <source>
        <dbReference type="ARBA" id="ARBA00004651"/>
    </source>
</evidence>
<protein>
    <recommendedName>
        <fullName evidence="9">ABC transmembrane type-1 domain-containing protein</fullName>
    </recommendedName>
</protein>
<comment type="similarity">
    <text evidence="7">Belongs to the binding-protein-dependent transport system permease family.</text>
</comment>
<dbReference type="CDD" id="cd06261">
    <property type="entry name" value="TM_PBP2"/>
    <property type="match status" value="1"/>
</dbReference>
<dbReference type="InterPro" id="IPR050809">
    <property type="entry name" value="UgpAE/MalFG_permease"/>
</dbReference>
<proteinExistence type="inferred from homology"/>
<keyword evidence="2 7" id="KW-0813">Transport</keyword>
<feature type="transmembrane region" description="Helical" evidence="7">
    <location>
        <begin position="191"/>
        <end position="216"/>
    </location>
</feature>
<evidence type="ECO:0000256" key="8">
    <source>
        <dbReference type="SAM" id="MobiDB-lite"/>
    </source>
</evidence>
<keyword evidence="3" id="KW-1003">Cell membrane</keyword>
<name>A0A7K0CSF6_9ACTN</name>
<dbReference type="Proteomes" id="UP000466345">
    <property type="component" value="Unassembled WGS sequence"/>
</dbReference>
<dbReference type="EMBL" id="WEGJ01000053">
    <property type="protein sequence ID" value="MQY16370.1"/>
    <property type="molecule type" value="Genomic_DNA"/>
</dbReference>
<evidence type="ECO:0000313" key="11">
    <source>
        <dbReference type="Proteomes" id="UP000466345"/>
    </source>
</evidence>
<feature type="transmembrane region" description="Helical" evidence="7">
    <location>
        <begin position="133"/>
        <end position="159"/>
    </location>
</feature>
<keyword evidence="6 7" id="KW-0472">Membrane</keyword>
<feature type="transmembrane region" description="Helical" evidence="7">
    <location>
        <begin position="105"/>
        <end position="126"/>
    </location>
</feature>
<evidence type="ECO:0000256" key="7">
    <source>
        <dbReference type="RuleBase" id="RU363032"/>
    </source>
</evidence>
<keyword evidence="5 7" id="KW-1133">Transmembrane helix</keyword>
<dbReference type="PANTHER" id="PTHR43227:SF8">
    <property type="entry name" value="DIACETYLCHITOBIOSE UPTAKE SYSTEM PERMEASE PROTEIN DASB"/>
    <property type="match status" value="1"/>
</dbReference>
<dbReference type="PANTHER" id="PTHR43227">
    <property type="entry name" value="BLL4140 PROTEIN"/>
    <property type="match status" value="1"/>
</dbReference>
<evidence type="ECO:0000256" key="4">
    <source>
        <dbReference type="ARBA" id="ARBA00022692"/>
    </source>
</evidence>
<dbReference type="PROSITE" id="PS50928">
    <property type="entry name" value="ABC_TM1"/>
    <property type="match status" value="1"/>
</dbReference>
<comment type="caution">
    <text evidence="10">The sequence shown here is derived from an EMBL/GenBank/DDBJ whole genome shotgun (WGS) entry which is preliminary data.</text>
</comment>
<dbReference type="SUPFAM" id="SSF161098">
    <property type="entry name" value="MetI-like"/>
    <property type="match status" value="1"/>
</dbReference>
<evidence type="ECO:0000313" key="10">
    <source>
        <dbReference type="EMBL" id="MQY16370.1"/>
    </source>
</evidence>
<dbReference type="Pfam" id="PF00528">
    <property type="entry name" value="BPD_transp_1"/>
    <property type="match status" value="1"/>
</dbReference>
<keyword evidence="11" id="KW-1185">Reference proteome</keyword>
<evidence type="ECO:0000256" key="5">
    <source>
        <dbReference type="ARBA" id="ARBA00022989"/>
    </source>
</evidence>
<evidence type="ECO:0000259" key="9">
    <source>
        <dbReference type="PROSITE" id="PS50928"/>
    </source>
</evidence>
<feature type="transmembrane region" description="Helical" evidence="7">
    <location>
        <begin position="41"/>
        <end position="60"/>
    </location>
</feature>
<dbReference type="GO" id="GO:0005886">
    <property type="term" value="C:plasma membrane"/>
    <property type="evidence" value="ECO:0007669"/>
    <property type="project" value="UniProtKB-SubCell"/>
</dbReference>
<feature type="region of interest" description="Disordered" evidence="8">
    <location>
        <begin position="1"/>
        <end position="27"/>
    </location>
</feature>
<dbReference type="AlphaFoldDB" id="A0A7K0CSF6"/>
<reference evidence="10 11" key="1">
    <citation type="submission" date="2019-10" db="EMBL/GenBank/DDBJ databases">
        <title>Streptomyces smaragdinus sp. nov. and Streptomyces fabii sp. nov., isolated from the gut of fungus growing-termite Macrotermes natalensis.</title>
        <authorList>
            <person name="Schwitalla J."/>
            <person name="Benndorf R."/>
            <person name="Martin K."/>
            <person name="De Beer W."/>
            <person name="Kaster A.-K."/>
            <person name="Vollmers J."/>
            <person name="Poulsen M."/>
            <person name="Beemelmanns C."/>
        </authorList>
    </citation>
    <scope>NUCLEOTIDE SEQUENCE [LARGE SCALE GENOMIC DNA]</scope>
    <source>
        <strain evidence="10 11">RB5</strain>
    </source>
</reference>
<dbReference type="InterPro" id="IPR000515">
    <property type="entry name" value="MetI-like"/>
</dbReference>
<accession>A0A7K0CSF6</accession>
<dbReference type="Gene3D" id="1.10.3720.10">
    <property type="entry name" value="MetI-like"/>
    <property type="match status" value="1"/>
</dbReference>
<evidence type="ECO:0000256" key="2">
    <source>
        <dbReference type="ARBA" id="ARBA00022448"/>
    </source>
</evidence>
<feature type="compositionally biased region" description="Basic and acidic residues" evidence="8">
    <location>
        <begin position="16"/>
        <end position="27"/>
    </location>
</feature>